<protein>
    <submittedName>
        <fullName evidence="1">Uncharacterized protein</fullName>
    </submittedName>
</protein>
<name>A0A7W6RW43_9PROT</name>
<proteinExistence type="predicted"/>
<sequence>MNTPETVTSILSVAHLLAIGTGDNALDLARRRTWLDGRGQPTPAGRDVVAAMRTQRGTRSVFFGAA</sequence>
<organism evidence="1 2">
    <name type="scientific">Roseospira goensis</name>
    <dbReference type="NCBI Taxonomy" id="391922"/>
    <lineage>
        <taxon>Bacteria</taxon>
        <taxon>Pseudomonadati</taxon>
        <taxon>Pseudomonadota</taxon>
        <taxon>Alphaproteobacteria</taxon>
        <taxon>Rhodospirillales</taxon>
        <taxon>Rhodospirillaceae</taxon>
        <taxon>Roseospira</taxon>
    </lineage>
</organism>
<keyword evidence="2" id="KW-1185">Reference proteome</keyword>
<gene>
    <name evidence="1" type="ORF">GGD88_000050</name>
</gene>
<reference evidence="1 2" key="1">
    <citation type="submission" date="2020-08" db="EMBL/GenBank/DDBJ databases">
        <title>Genome sequencing of Purple Non-Sulfur Bacteria from various extreme environments.</title>
        <authorList>
            <person name="Mayer M."/>
        </authorList>
    </citation>
    <scope>NUCLEOTIDE SEQUENCE [LARGE SCALE GENOMIC DNA]</scope>
    <source>
        <strain evidence="1 2">JA135</strain>
    </source>
</reference>
<dbReference type="EMBL" id="JACIGI010000001">
    <property type="protein sequence ID" value="MBB4284344.1"/>
    <property type="molecule type" value="Genomic_DNA"/>
</dbReference>
<dbReference type="AlphaFoldDB" id="A0A7W6RW43"/>
<dbReference type="RefSeq" id="WP_184430829.1">
    <property type="nucleotide sequence ID" value="NZ_JACIGI010000001.1"/>
</dbReference>
<evidence type="ECO:0000313" key="2">
    <source>
        <dbReference type="Proteomes" id="UP000555728"/>
    </source>
</evidence>
<accession>A0A7W6RW43</accession>
<dbReference type="Proteomes" id="UP000555728">
    <property type="component" value="Unassembled WGS sequence"/>
</dbReference>
<comment type="caution">
    <text evidence="1">The sequence shown here is derived from an EMBL/GenBank/DDBJ whole genome shotgun (WGS) entry which is preliminary data.</text>
</comment>
<evidence type="ECO:0000313" key="1">
    <source>
        <dbReference type="EMBL" id="MBB4284344.1"/>
    </source>
</evidence>